<keyword evidence="2" id="KW-1185">Reference proteome</keyword>
<dbReference type="AlphaFoldDB" id="A0A5C3LKU2"/>
<gene>
    <name evidence="1" type="ORF">BDQ12DRAFT_690809</name>
</gene>
<protein>
    <submittedName>
        <fullName evidence="1">Uncharacterized protein</fullName>
    </submittedName>
</protein>
<evidence type="ECO:0000313" key="2">
    <source>
        <dbReference type="Proteomes" id="UP000308652"/>
    </source>
</evidence>
<organism evidence="1 2">
    <name type="scientific">Crucibulum laeve</name>
    <dbReference type="NCBI Taxonomy" id="68775"/>
    <lineage>
        <taxon>Eukaryota</taxon>
        <taxon>Fungi</taxon>
        <taxon>Dikarya</taxon>
        <taxon>Basidiomycota</taxon>
        <taxon>Agaricomycotina</taxon>
        <taxon>Agaricomycetes</taxon>
        <taxon>Agaricomycetidae</taxon>
        <taxon>Agaricales</taxon>
        <taxon>Agaricineae</taxon>
        <taxon>Nidulariaceae</taxon>
        <taxon>Crucibulum</taxon>
    </lineage>
</organism>
<evidence type="ECO:0000313" key="1">
    <source>
        <dbReference type="EMBL" id="TFK33724.1"/>
    </source>
</evidence>
<dbReference type="EMBL" id="ML213643">
    <property type="protein sequence ID" value="TFK33724.1"/>
    <property type="molecule type" value="Genomic_DNA"/>
</dbReference>
<proteinExistence type="predicted"/>
<reference evidence="1 2" key="1">
    <citation type="journal article" date="2019" name="Nat. Ecol. Evol.">
        <title>Megaphylogeny resolves global patterns of mushroom evolution.</title>
        <authorList>
            <person name="Varga T."/>
            <person name="Krizsan K."/>
            <person name="Foldi C."/>
            <person name="Dima B."/>
            <person name="Sanchez-Garcia M."/>
            <person name="Sanchez-Ramirez S."/>
            <person name="Szollosi G.J."/>
            <person name="Szarkandi J.G."/>
            <person name="Papp V."/>
            <person name="Albert L."/>
            <person name="Andreopoulos W."/>
            <person name="Angelini C."/>
            <person name="Antonin V."/>
            <person name="Barry K.W."/>
            <person name="Bougher N.L."/>
            <person name="Buchanan P."/>
            <person name="Buyck B."/>
            <person name="Bense V."/>
            <person name="Catcheside P."/>
            <person name="Chovatia M."/>
            <person name="Cooper J."/>
            <person name="Damon W."/>
            <person name="Desjardin D."/>
            <person name="Finy P."/>
            <person name="Geml J."/>
            <person name="Haridas S."/>
            <person name="Hughes K."/>
            <person name="Justo A."/>
            <person name="Karasinski D."/>
            <person name="Kautmanova I."/>
            <person name="Kiss B."/>
            <person name="Kocsube S."/>
            <person name="Kotiranta H."/>
            <person name="LaButti K.M."/>
            <person name="Lechner B.E."/>
            <person name="Liimatainen K."/>
            <person name="Lipzen A."/>
            <person name="Lukacs Z."/>
            <person name="Mihaltcheva S."/>
            <person name="Morgado L.N."/>
            <person name="Niskanen T."/>
            <person name="Noordeloos M.E."/>
            <person name="Ohm R.A."/>
            <person name="Ortiz-Santana B."/>
            <person name="Ovrebo C."/>
            <person name="Racz N."/>
            <person name="Riley R."/>
            <person name="Savchenko A."/>
            <person name="Shiryaev A."/>
            <person name="Soop K."/>
            <person name="Spirin V."/>
            <person name="Szebenyi C."/>
            <person name="Tomsovsky M."/>
            <person name="Tulloss R.E."/>
            <person name="Uehling J."/>
            <person name="Grigoriev I.V."/>
            <person name="Vagvolgyi C."/>
            <person name="Papp T."/>
            <person name="Martin F.M."/>
            <person name="Miettinen O."/>
            <person name="Hibbett D.S."/>
            <person name="Nagy L.G."/>
        </authorList>
    </citation>
    <scope>NUCLEOTIDE SEQUENCE [LARGE SCALE GENOMIC DNA]</scope>
    <source>
        <strain evidence="1 2">CBS 166.37</strain>
    </source>
</reference>
<dbReference type="OrthoDB" id="2269034at2759"/>
<name>A0A5C3LKU2_9AGAR</name>
<sequence length="93" mass="10914">MTTFSPWTYSRIFDLPAVTALFLSSRPFNILYDIPTQYALELFLFQLRNVQRLALLHSFLISPKHLSTLLRSTPNLIELELKIDFDHRLCSRS</sequence>
<accession>A0A5C3LKU2</accession>
<dbReference type="Proteomes" id="UP000308652">
    <property type="component" value="Unassembled WGS sequence"/>
</dbReference>